<reference evidence="1 2" key="2">
    <citation type="submission" date="2017-08" db="EMBL/GenBank/DDBJ databases">
        <title>WGS of novel Burkholderia cepaca complex species.</title>
        <authorList>
            <person name="Lipuma J."/>
            <person name="Spilker T."/>
        </authorList>
    </citation>
    <scope>NUCLEOTIDE SEQUENCE [LARGE SCALE GENOMIC DNA]</scope>
    <source>
        <strain evidence="1 2">AU17325</strain>
    </source>
</reference>
<proteinExistence type="predicted"/>
<evidence type="ECO:0000313" key="1">
    <source>
        <dbReference type="EMBL" id="OXI36486.1"/>
    </source>
</evidence>
<reference evidence="2" key="1">
    <citation type="submission" date="2017-06" db="EMBL/GenBank/DDBJ databases">
        <authorList>
            <person name="LiPuma J."/>
            <person name="Spilker T."/>
        </authorList>
    </citation>
    <scope>NUCLEOTIDE SEQUENCE [LARGE SCALE GENOMIC DNA]</scope>
    <source>
        <strain evidence="2">AU17325</strain>
    </source>
</reference>
<evidence type="ECO:0000313" key="2">
    <source>
        <dbReference type="Proteomes" id="UP000214600"/>
    </source>
</evidence>
<dbReference type="AlphaFoldDB" id="A0A228I274"/>
<sequence length="119" mass="13509">MIQGVPLRRRYEAAFILPLPNEKRLTDDGWEFSADTRLPEATRIFLATTLGMQPLERFAGEQHFVSPDVDASALEDDSGAIELVHIKLYDMRAEHLLKMFDASSLAATTELFFPPSWKK</sequence>
<accession>A0A228I274</accession>
<dbReference type="Proteomes" id="UP000214600">
    <property type="component" value="Unassembled WGS sequence"/>
</dbReference>
<organism evidence="1 2">
    <name type="scientific">Burkholderia aenigmatica</name>
    <dbReference type="NCBI Taxonomy" id="2015348"/>
    <lineage>
        <taxon>Bacteria</taxon>
        <taxon>Pseudomonadati</taxon>
        <taxon>Pseudomonadota</taxon>
        <taxon>Betaproteobacteria</taxon>
        <taxon>Burkholderiales</taxon>
        <taxon>Burkholderiaceae</taxon>
        <taxon>Burkholderia</taxon>
        <taxon>Burkholderia cepacia complex</taxon>
    </lineage>
</organism>
<name>A0A228I274_9BURK</name>
<dbReference type="EMBL" id="NKFA01000023">
    <property type="protein sequence ID" value="OXI36486.1"/>
    <property type="molecule type" value="Genomic_DNA"/>
</dbReference>
<protein>
    <submittedName>
        <fullName evidence="1">Uncharacterized protein</fullName>
    </submittedName>
</protein>
<gene>
    <name evidence="1" type="ORF">CFB84_34540</name>
</gene>
<comment type="caution">
    <text evidence="1">The sequence shown here is derived from an EMBL/GenBank/DDBJ whole genome shotgun (WGS) entry which is preliminary data.</text>
</comment>